<dbReference type="RefSeq" id="WP_301219814.1">
    <property type="nucleotide sequence ID" value="NZ_JAROCB010000004.1"/>
</dbReference>
<keyword evidence="2" id="KW-1185">Reference proteome</keyword>
<sequence>MTLLCITNDVDDLRSCTIRNEHLSTCENDACTGCLPRPAEQGLLCYSCATKFDEALALSVDLISHCRSIESGPRDTSGVRTAPGSRVILPTSWVQADTLYRALAAVAVAYSVDWRVEEPEWDVTASHHNGFHPEAPIEAVWWVTEILVRYVSDSVDRLRTKHHGAAEAVRYVHAVQTALHAFPLEEKPRRIRHIRCRTCQHESLQWRPPLEHLDPIVIQCSNPGCGALWDPQLVDFDMRVLRQEIEAEMAGKAAA</sequence>
<name>A0ABT8J082_9MICO</name>
<reference evidence="1" key="1">
    <citation type="submission" date="2023-03" db="EMBL/GenBank/DDBJ databases">
        <title>MT1 and MT2 Draft Genomes of Novel Species.</title>
        <authorList>
            <person name="Venkateswaran K."/>
        </authorList>
    </citation>
    <scope>NUCLEOTIDE SEQUENCE</scope>
    <source>
        <strain evidence="1">F6_8S_P_1A</strain>
    </source>
</reference>
<dbReference type="EMBL" id="JAROCB010000004">
    <property type="protein sequence ID" value="MDN4598470.1"/>
    <property type="molecule type" value="Genomic_DNA"/>
</dbReference>
<dbReference type="Proteomes" id="UP001174210">
    <property type="component" value="Unassembled WGS sequence"/>
</dbReference>
<evidence type="ECO:0000313" key="2">
    <source>
        <dbReference type="Proteomes" id="UP001174210"/>
    </source>
</evidence>
<accession>A0ABT8J082</accession>
<evidence type="ECO:0000313" key="1">
    <source>
        <dbReference type="EMBL" id="MDN4598470.1"/>
    </source>
</evidence>
<gene>
    <name evidence="1" type="ORF">P5G59_15055</name>
</gene>
<evidence type="ECO:0008006" key="3">
    <source>
        <dbReference type="Google" id="ProtNLM"/>
    </source>
</evidence>
<protein>
    <recommendedName>
        <fullName evidence="3">C2H2-type domain-containing protein</fullName>
    </recommendedName>
</protein>
<proteinExistence type="predicted"/>
<organism evidence="1 2">
    <name type="scientific">Leifsonia virtsii</name>
    <dbReference type="NCBI Taxonomy" id="3035915"/>
    <lineage>
        <taxon>Bacteria</taxon>
        <taxon>Bacillati</taxon>
        <taxon>Actinomycetota</taxon>
        <taxon>Actinomycetes</taxon>
        <taxon>Micrococcales</taxon>
        <taxon>Microbacteriaceae</taxon>
        <taxon>Leifsonia</taxon>
    </lineage>
</organism>
<comment type="caution">
    <text evidence="1">The sequence shown here is derived from an EMBL/GenBank/DDBJ whole genome shotgun (WGS) entry which is preliminary data.</text>
</comment>